<feature type="transmembrane region" description="Helical" evidence="12">
    <location>
        <begin position="456"/>
        <end position="476"/>
    </location>
</feature>
<feature type="region of interest" description="Disordered" evidence="11">
    <location>
        <begin position="775"/>
        <end position="821"/>
    </location>
</feature>
<accession>A0A846XPE4</accession>
<evidence type="ECO:0000256" key="8">
    <source>
        <dbReference type="ARBA" id="ARBA00022989"/>
    </source>
</evidence>
<dbReference type="GO" id="GO:0052636">
    <property type="term" value="F:arabinosyltransferase activity"/>
    <property type="evidence" value="ECO:0007669"/>
    <property type="project" value="InterPro"/>
</dbReference>
<evidence type="ECO:0000256" key="2">
    <source>
        <dbReference type="ARBA" id="ARBA00004651"/>
    </source>
</evidence>
<feature type="transmembrane region" description="Helical" evidence="12">
    <location>
        <begin position="608"/>
        <end position="630"/>
    </location>
</feature>
<feature type="domain" description="Arabinosyltransferas concanavalin like" evidence="15">
    <location>
        <begin position="48"/>
        <end position="207"/>
    </location>
</feature>
<evidence type="ECO:0000259" key="15">
    <source>
        <dbReference type="Pfam" id="PF17689"/>
    </source>
</evidence>
<evidence type="ECO:0000256" key="11">
    <source>
        <dbReference type="SAM" id="MobiDB-lite"/>
    </source>
</evidence>
<feature type="transmembrane region" description="Helical" evidence="12">
    <location>
        <begin position="24"/>
        <end position="45"/>
    </location>
</feature>
<comment type="function">
    <text evidence="1">Arabinosyl transferase responsible for the polymerization of arabinose into the arabinan of arabinogalactan.</text>
</comment>
<keyword evidence="4" id="KW-1003">Cell membrane</keyword>
<organism evidence="16 17">
    <name type="scientific">Nocardia speluncae</name>
    <dbReference type="NCBI Taxonomy" id="419477"/>
    <lineage>
        <taxon>Bacteria</taxon>
        <taxon>Bacillati</taxon>
        <taxon>Actinomycetota</taxon>
        <taxon>Actinomycetes</taxon>
        <taxon>Mycobacteriales</taxon>
        <taxon>Nocardiaceae</taxon>
        <taxon>Nocardia</taxon>
    </lineage>
</organism>
<feature type="transmembrane region" description="Helical" evidence="12">
    <location>
        <begin position="650"/>
        <end position="670"/>
    </location>
</feature>
<evidence type="ECO:0000256" key="5">
    <source>
        <dbReference type="ARBA" id="ARBA00022676"/>
    </source>
</evidence>
<dbReference type="Gene3D" id="2.60.120.940">
    <property type="entry name" value="EmbC, C-terminal domain, subdomain 2"/>
    <property type="match status" value="1"/>
</dbReference>
<feature type="domain" description="Arabinosyltransferase C-terminal" evidence="14">
    <location>
        <begin position="705"/>
        <end position="1089"/>
    </location>
</feature>
<feature type="transmembrane region" description="Helical" evidence="12">
    <location>
        <begin position="578"/>
        <end position="601"/>
    </location>
</feature>
<dbReference type="Pfam" id="PF17689">
    <property type="entry name" value="Arabino_trans_N"/>
    <property type="match status" value="1"/>
</dbReference>
<dbReference type="InterPro" id="IPR042486">
    <property type="entry name" value="Arabino_trans_C_2"/>
</dbReference>
<dbReference type="GO" id="GO:0071555">
    <property type="term" value="P:cell wall organization"/>
    <property type="evidence" value="ECO:0007669"/>
    <property type="project" value="UniProtKB-KW"/>
</dbReference>
<dbReference type="GO" id="GO:0005886">
    <property type="term" value="C:plasma membrane"/>
    <property type="evidence" value="ECO:0007669"/>
    <property type="project" value="UniProtKB-SubCell"/>
</dbReference>
<feature type="domain" description="Arabinofuranosyltransferase central" evidence="13">
    <location>
        <begin position="211"/>
        <end position="670"/>
    </location>
</feature>
<evidence type="ECO:0000313" key="16">
    <source>
        <dbReference type="EMBL" id="NKY35544.1"/>
    </source>
</evidence>
<evidence type="ECO:0000256" key="12">
    <source>
        <dbReference type="SAM" id="Phobius"/>
    </source>
</evidence>
<keyword evidence="9 12" id="KW-0472">Membrane</keyword>
<keyword evidence="8 12" id="KW-1133">Transmembrane helix</keyword>
<evidence type="ECO:0000256" key="4">
    <source>
        <dbReference type="ARBA" id="ARBA00022475"/>
    </source>
</evidence>
<keyword evidence="7 12" id="KW-0812">Transmembrane</keyword>
<dbReference type="GO" id="GO:0071766">
    <property type="term" value="P:Actinobacterium-type cell wall biogenesis"/>
    <property type="evidence" value="ECO:0007669"/>
    <property type="project" value="InterPro"/>
</dbReference>
<dbReference type="EMBL" id="JAAXOO010000005">
    <property type="protein sequence ID" value="NKY35544.1"/>
    <property type="molecule type" value="Genomic_DNA"/>
</dbReference>
<comment type="subcellular location">
    <subcellularLocation>
        <location evidence="2">Cell membrane</location>
        <topology evidence="2">Multi-pass membrane protein</topology>
    </subcellularLocation>
</comment>
<feature type="transmembrane region" description="Helical" evidence="12">
    <location>
        <begin position="214"/>
        <end position="235"/>
    </location>
</feature>
<feature type="transmembrane region" description="Helical" evidence="12">
    <location>
        <begin position="691"/>
        <end position="712"/>
    </location>
</feature>
<sequence length="1093" mass="115683">MRVSVPDSTPQGDQRADTAASRQVGVWAVVAAVVAVLAAVTIPFLPVEQEQARVSWPQGSTLSSVSVPLVSYAADEVSAEIPCAAVDAVAGTGGVVVSTVPRQSPESERYGLVVKAVADTADRPGRVDVVSRSTLLWSAPLEQVRSQSCTLSLHVDRTGATVSSSGGPVGKSERHEGDLRPQVVGVFTDLTGAPDPGMHAEVLVDSRFSSSPSLLKLAVMGVCLAATLAALVMLYRLDAPQRGRARRVLHARWWRLRPVDVVVVATMGVWHFIGNNTSDDGYQLGMARASDSSGYMANYFRWFGVPEAPFGTPYYDLLAAMAKVSAVSPWVRLPALLAGLLTWWVISREVIPRLGAAVKRSPVAVWTSAAVFLAFWMPFNNGLRPEPIVALGVLLTWCAMERAIATRRVFLAAVALILAALTLTVGPSGVICFAVLIAGARRLVVITADRARSSGYLPLLAPLVAAGLVVLTAVFADQTVAAVREMTHVHSLIGPGEPWFFEYLRYQWLLQINADGWLTRRFGVFVMVAGLVVCIVAMLRRGGHIPGTAAGPSQRLVGVTIGAMMLMMFTPTKWTHHFGVYAGLAGAITALTAVAAGPAVMRSPRNRALLAAAVFFLLSMSFVGANGYWYASSWGVPWADIPPEIAGKGLSTFAAGAAVVCLALAAWFHLHPSTTSPRPRSLTVRVTRIPVLLLVAAAMVVFQLLSMTKAALAQHGSYSIAASNLAALDDGCGLADEVLVETDPNASMLAPVAGDIGTTLAATTATGFTANGVSGDLTSDEVESTTGLANSVDDPNDSTDTDRTAVPAGSETGTPRGTGVNGSDVPLPFGLDPAVTPVLGSYQNGDQAPAELISGWYRLPQATGTSEGQIIAITAAGRIRSTDEDGIVTPGQDLVVEVGRSQADGTITALGAVEPIDIGPAPSWRNLRVPLDQLPGDADVVRIVATDKDLAPDQWLAVTPPRVPQTRTLNAVLGTQTPVLLDWEVGLHFPCQQLMPTRGGVATPPEYRILPDRSGATITNLWQGHDGGGPLGWIELLLSAETLPTYLDNDWHRDWGSLERYTFLDPTTNPAHITFDRLQRSGTWTPGTITTAF</sequence>
<evidence type="ECO:0000256" key="9">
    <source>
        <dbReference type="ARBA" id="ARBA00023136"/>
    </source>
</evidence>
<keyword evidence="10" id="KW-0961">Cell wall biogenesis/degradation</keyword>
<evidence type="ECO:0000256" key="1">
    <source>
        <dbReference type="ARBA" id="ARBA00003001"/>
    </source>
</evidence>
<reference evidence="16 17" key="1">
    <citation type="submission" date="2020-04" db="EMBL/GenBank/DDBJ databases">
        <title>MicrobeNet Type strains.</title>
        <authorList>
            <person name="Nicholson A.C."/>
        </authorList>
    </citation>
    <scope>NUCLEOTIDE SEQUENCE [LARGE SCALE GENOMIC DNA]</scope>
    <source>
        <strain evidence="16 17">DSM 45078</strain>
    </source>
</reference>
<evidence type="ECO:0000259" key="13">
    <source>
        <dbReference type="Pfam" id="PF04602"/>
    </source>
</evidence>
<evidence type="ECO:0000313" key="17">
    <source>
        <dbReference type="Proteomes" id="UP000565715"/>
    </source>
</evidence>
<dbReference type="InterPro" id="IPR032731">
    <property type="entry name" value="Arabino_trans_C"/>
</dbReference>
<comment type="caution">
    <text evidence="16">The sequence shown here is derived from an EMBL/GenBank/DDBJ whole genome shotgun (WGS) entry which is preliminary data.</text>
</comment>
<evidence type="ECO:0000259" key="14">
    <source>
        <dbReference type="Pfam" id="PF14896"/>
    </source>
</evidence>
<feature type="transmembrane region" description="Helical" evidence="12">
    <location>
        <begin position="363"/>
        <end position="379"/>
    </location>
</feature>
<evidence type="ECO:0000256" key="3">
    <source>
        <dbReference type="ARBA" id="ARBA00008195"/>
    </source>
</evidence>
<keyword evidence="17" id="KW-1185">Reference proteome</keyword>
<dbReference type="Proteomes" id="UP000565715">
    <property type="component" value="Unassembled WGS sequence"/>
</dbReference>
<proteinExistence type="inferred from homology"/>
<keyword evidence="6 16" id="KW-0808">Transferase</keyword>
<feature type="transmembrane region" description="Helical" evidence="12">
    <location>
        <begin position="330"/>
        <end position="351"/>
    </location>
</feature>
<dbReference type="InterPro" id="IPR040920">
    <property type="entry name" value="Arabino_trans_N"/>
</dbReference>
<dbReference type="InterPro" id="IPR007680">
    <property type="entry name" value="Arabino_trans_central"/>
</dbReference>
<name>A0A846XPE4_9NOCA</name>
<evidence type="ECO:0000256" key="7">
    <source>
        <dbReference type="ARBA" id="ARBA00022692"/>
    </source>
</evidence>
<dbReference type="Pfam" id="PF04602">
    <property type="entry name" value="Arabinose_trans"/>
    <property type="match status" value="1"/>
</dbReference>
<gene>
    <name evidence="16" type="ORF">HGA13_21080</name>
</gene>
<dbReference type="AlphaFoldDB" id="A0A846XPE4"/>
<evidence type="ECO:0000256" key="6">
    <source>
        <dbReference type="ARBA" id="ARBA00022679"/>
    </source>
</evidence>
<dbReference type="InterPro" id="IPR027451">
    <property type="entry name" value="EmbABC_dom1"/>
</dbReference>
<comment type="similarity">
    <text evidence="3">Belongs to the emb family.</text>
</comment>
<feature type="transmembrane region" description="Helical" evidence="12">
    <location>
        <begin position="522"/>
        <end position="543"/>
    </location>
</feature>
<dbReference type="RefSeq" id="WP_157112771.1">
    <property type="nucleotide sequence ID" value="NZ_JAAXOO010000005.1"/>
</dbReference>
<protein>
    <submittedName>
        <fullName evidence="16">Arabinosyltransferase</fullName>
    </submittedName>
</protein>
<keyword evidence="5" id="KW-0328">Glycosyltransferase</keyword>
<evidence type="ECO:0000256" key="10">
    <source>
        <dbReference type="ARBA" id="ARBA00023316"/>
    </source>
</evidence>
<feature type="transmembrane region" description="Helical" evidence="12">
    <location>
        <begin position="409"/>
        <end position="436"/>
    </location>
</feature>
<dbReference type="Pfam" id="PF14896">
    <property type="entry name" value="Arabino_trans_C"/>
    <property type="match status" value="1"/>
</dbReference>
<dbReference type="Gene3D" id="2.60.120.610">
    <property type="entry name" value="arabinofuranosyltransferase like domain"/>
    <property type="match status" value="1"/>
</dbReference>